<gene>
    <name evidence="2" type="ORF">HU230_23885</name>
</gene>
<evidence type="ECO:0000313" key="2">
    <source>
        <dbReference type="EMBL" id="NVL08747.1"/>
    </source>
</evidence>
<name>A0A973WRZ6_9BRAD</name>
<reference evidence="2" key="1">
    <citation type="submission" date="2020-06" db="EMBL/GenBank/DDBJ databases">
        <title>Whole Genome Sequence of Bradyrhizobium sp. Strain 66S1MB.</title>
        <authorList>
            <person name="Bromfield E."/>
            <person name="Cloutier S."/>
        </authorList>
    </citation>
    <scope>NUCLEOTIDE SEQUENCE</scope>
    <source>
        <strain evidence="2">66S1MB</strain>
    </source>
</reference>
<protein>
    <submittedName>
        <fullName evidence="2">Uncharacterized protein</fullName>
    </submittedName>
</protein>
<comment type="caution">
    <text evidence="2">The sequence shown here is derived from an EMBL/GenBank/DDBJ whole genome shotgun (WGS) entry which is preliminary data.</text>
</comment>
<accession>A0A973WRZ6</accession>
<evidence type="ECO:0000256" key="1">
    <source>
        <dbReference type="SAM" id="MobiDB-lite"/>
    </source>
</evidence>
<organism evidence="2">
    <name type="scientific">Bradyrhizobium quebecense</name>
    <dbReference type="NCBI Taxonomy" id="2748629"/>
    <lineage>
        <taxon>Bacteria</taxon>
        <taxon>Pseudomonadati</taxon>
        <taxon>Pseudomonadota</taxon>
        <taxon>Alphaproteobacteria</taxon>
        <taxon>Hyphomicrobiales</taxon>
        <taxon>Nitrobacteraceae</taxon>
        <taxon>Bradyrhizobium</taxon>
    </lineage>
</organism>
<dbReference type="RefSeq" id="WP_176532221.1">
    <property type="nucleotide sequence ID" value="NZ_CP088022.1"/>
</dbReference>
<sequence length="103" mass="11720">MRVVGHSLISTRKSLFVKQRRLMSELAQRDPRAAHNRARPRQRVPADLEQSANRLAVIPSTATGSRARFDAWHDSAAPSVRRETASARDYYWSTGIEFVLVLF</sequence>
<proteinExistence type="predicted"/>
<feature type="region of interest" description="Disordered" evidence="1">
    <location>
        <begin position="28"/>
        <end position="50"/>
    </location>
</feature>
<dbReference type="AlphaFoldDB" id="A0A973WRZ6"/>
<dbReference type="EMBL" id="JABWSX010000001">
    <property type="protein sequence ID" value="NVL08747.1"/>
    <property type="molecule type" value="Genomic_DNA"/>
</dbReference>